<feature type="chain" id="PRO_5002317602" description="Secreted protein" evidence="2">
    <location>
        <begin position="30"/>
        <end position="117"/>
    </location>
</feature>
<organism evidence="3 4">
    <name type="scientific">Streptomyces natalensis ATCC 27448</name>
    <dbReference type="NCBI Taxonomy" id="1240678"/>
    <lineage>
        <taxon>Bacteria</taxon>
        <taxon>Bacillati</taxon>
        <taxon>Actinomycetota</taxon>
        <taxon>Actinomycetes</taxon>
        <taxon>Kitasatosporales</taxon>
        <taxon>Streptomycetaceae</taxon>
        <taxon>Streptomyces</taxon>
    </lineage>
</organism>
<dbReference type="PATRIC" id="fig|1240678.4.peg.7394"/>
<keyword evidence="2" id="KW-0732">Signal</keyword>
<evidence type="ECO:0008006" key="5">
    <source>
        <dbReference type="Google" id="ProtNLM"/>
    </source>
</evidence>
<protein>
    <recommendedName>
        <fullName evidence="5">Secreted protein</fullName>
    </recommendedName>
</protein>
<feature type="region of interest" description="Disordered" evidence="1">
    <location>
        <begin position="84"/>
        <end position="117"/>
    </location>
</feature>
<reference evidence="3 4" key="1">
    <citation type="submission" date="2014-09" db="EMBL/GenBank/DDBJ databases">
        <title>Draft genome sequence of Streptomyces natalensis ATCC 27448, producer of the antifungal pimaricin.</title>
        <authorList>
            <person name="Mendes M.V."/>
            <person name="Beites T."/>
            <person name="Pires S."/>
            <person name="Santos C.L."/>
            <person name="Moradas-Ferreira P."/>
        </authorList>
    </citation>
    <scope>NUCLEOTIDE SEQUENCE [LARGE SCALE GENOMIC DNA]</scope>
    <source>
        <strain evidence="3 4">ATCC 27448</strain>
    </source>
</reference>
<evidence type="ECO:0000256" key="2">
    <source>
        <dbReference type="SAM" id="SignalP"/>
    </source>
</evidence>
<keyword evidence="4" id="KW-1185">Reference proteome</keyword>
<dbReference type="EMBL" id="JRKI01000061">
    <property type="protein sequence ID" value="KIZ14262.1"/>
    <property type="molecule type" value="Genomic_DNA"/>
</dbReference>
<evidence type="ECO:0000313" key="3">
    <source>
        <dbReference type="EMBL" id="KIZ14262.1"/>
    </source>
</evidence>
<gene>
    <name evidence="3" type="ORF">SNA_34715</name>
</gene>
<evidence type="ECO:0000256" key="1">
    <source>
        <dbReference type="SAM" id="MobiDB-lite"/>
    </source>
</evidence>
<proteinExistence type="predicted"/>
<sequence length="117" mass="11949">MMNSARAKSLIAGACGVLLAMGGVSPALASDGYDVWGGSGNGDTWVEMDSILVCKHRAKICVNGPLNSGNLKNSQNVYLSGTISNSGSPTAINGASESDNTGKGNENDSENNTQKAR</sequence>
<accession>A0A0D7CFU2</accession>
<feature type="signal peptide" evidence="2">
    <location>
        <begin position="1"/>
        <end position="29"/>
    </location>
</feature>
<dbReference type="AlphaFoldDB" id="A0A0D7CFU2"/>
<evidence type="ECO:0000313" key="4">
    <source>
        <dbReference type="Proteomes" id="UP000032458"/>
    </source>
</evidence>
<comment type="caution">
    <text evidence="3">The sequence shown here is derived from an EMBL/GenBank/DDBJ whole genome shotgun (WGS) entry which is preliminary data.</text>
</comment>
<name>A0A0D7CFU2_9ACTN</name>
<dbReference type="Proteomes" id="UP000032458">
    <property type="component" value="Unassembled WGS sequence"/>
</dbReference>